<dbReference type="Pfam" id="PF06114">
    <property type="entry name" value="Peptidase_M78"/>
    <property type="match status" value="1"/>
</dbReference>
<dbReference type="AlphaFoldDB" id="M7MZ19"/>
<evidence type="ECO:0000259" key="1">
    <source>
        <dbReference type="Pfam" id="PF06114"/>
    </source>
</evidence>
<dbReference type="eggNOG" id="COG2856">
    <property type="taxonomic scope" value="Bacteria"/>
</dbReference>
<accession>M7MZ19</accession>
<organism evidence="2 3">
    <name type="scientific">Paeniglutamicibacter gangotriensis Lz1y</name>
    <dbReference type="NCBI Taxonomy" id="1276920"/>
    <lineage>
        <taxon>Bacteria</taxon>
        <taxon>Bacillati</taxon>
        <taxon>Actinomycetota</taxon>
        <taxon>Actinomycetes</taxon>
        <taxon>Micrococcales</taxon>
        <taxon>Micrococcaceae</taxon>
        <taxon>Paeniglutamicibacter</taxon>
    </lineage>
</organism>
<dbReference type="InterPro" id="IPR010359">
    <property type="entry name" value="IrrE_HExxH"/>
</dbReference>
<evidence type="ECO:0000313" key="2">
    <source>
        <dbReference type="EMBL" id="EMR00196.1"/>
    </source>
</evidence>
<dbReference type="PANTHER" id="PTHR43236">
    <property type="entry name" value="ANTITOXIN HIGA1"/>
    <property type="match status" value="1"/>
</dbReference>
<dbReference type="InterPro" id="IPR052345">
    <property type="entry name" value="Rad_response_metalloprotease"/>
</dbReference>
<feature type="domain" description="IrrE N-terminal-like" evidence="1">
    <location>
        <begin position="37"/>
        <end position="133"/>
    </location>
</feature>
<reference evidence="2 3" key="1">
    <citation type="journal article" date="2013" name="Genome Announc.">
        <title>Draft Genome Sequence of Arthrobacter gangotriensis Strain Lz1yT, Isolated from a Penguin Rookery Soil Sample Collected in Antarctica, near the Indian Station Dakshin Gangotri.</title>
        <authorList>
            <person name="Shivaji S."/>
            <person name="Ara S."/>
            <person name="Bandi S."/>
            <person name="Singh A."/>
            <person name="Kumar Pinnaka A."/>
        </authorList>
    </citation>
    <scope>NUCLEOTIDE SEQUENCE [LARGE SCALE GENOMIC DNA]</scope>
    <source>
        <strain evidence="2 3">Lz1y</strain>
    </source>
</reference>
<dbReference type="Gene3D" id="1.10.10.2910">
    <property type="match status" value="1"/>
</dbReference>
<dbReference type="EMBL" id="AOCK01000001">
    <property type="protein sequence ID" value="EMR00196.1"/>
    <property type="molecule type" value="Genomic_DNA"/>
</dbReference>
<comment type="caution">
    <text evidence="2">The sequence shown here is derived from an EMBL/GenBank/DDBJ whole genome shotgun (WGS) entry which is preliminary data.</text>
</comment>
<keyword evidence="3" id="KW-1185">Reference proteome</keyword>
<sequence>MKITSNQEAREAAELFRVQHRLGLQPLGDMVALIEQATGIDVAVMDVDDHHEHGLTMRDPERDVMFLGVAKTPHPMRQRSTLAHELAHILFDDWAEYDAGNWDRRSYGEMRADSFAGHLLVPRQGIREFLGNRSVELPVDLSDVVQWFLVSPQMALIAMEEAGYLDAADKKGLWHYSTPQLAVQYGWIDQYQALQSQSHQHRAPQRLLARAISGYREGVLSAQAIATLRGTDVVKAEHDLREAGIVQKEPDGTLDDAITVPPFDFDLTDLDDGSE</sequence>
<gene>
    <name evidence="2" type="ORF">ADIAG_00203</name>
</gene>
<dbReference type="STRING" id="1276920.ADIAG_00203"/>
<dbReference type="PANTHER" id="PTHR43236:SF1">
    <property type="entry name" value="BLL7220 PROTEIN"/>
    <property type="match status" value="1"/>
</dbReference>
<dbReference type="Proteomes" id="UP000012015">
    <property type="component" value="Unassembled WGS sequence"/>
</dbReference>
<name>M7MZ19_9MICC</name>
<proteinExistence type="predicted"/>
<dbReference type="PATRIC" id="fig|1276920.7.peg.199"/>
<evidence type="ECO:0000313" key="3">
    <source>
        <dbReference type="Proteomes" id="UP000012015"/>
    </source>
</evidence>
<protein>
    <recommendedName>
        <fullName evidence="1">IrrE N-terminal-like domain-containing protein</fullName>
    </recommendedName>
</protein>
<dbReference type="RefSeq" id="WP_007269410.1">
    <property type="nucleotide sequence ID" value="NZ_AOCK01000001.1"/>
</dbReference>